<reference evidence="1" key="1">
    <citation type="journal article" date="2012" name="Nat. Biotechnol.">
        <title>Draft genome sequence of pigeonpea (Cajanus cajan), an orphan legume crop of resource-poor farmers.</title>
        <authorList>
            <person name="Varshney R.K."/>
            <person name="Chen W."/>
            <person name="Li Y."/>
            <person name="Bharti A.K."/>
            <person name="Saxena R.K."/>
            <person name="Schlueter J.A."/>
            <person name="Donoghue M.T."/>
            <person name="Azam S."/>
            <person name="Fan G."/>
            <person name="Whaley A.M."/>
            <person name="Farmer A.D."/>
            <person name="Sheridan J."/>
            <person name="Iwata A."/>
            <person name="Tuteja R."/>
            <person name="Penmetsa R.V."/>
            <person name="Wu W."/>
            <person name="Upadhyaya H.D."/>
            <person name="Yang S.P."/>
            <person name="Shah T."/>
            <person name="Saxena K.B."/>
            <person name="Michael T."/>
            <person name="McCombie W.R."/>
            <person name="Yang B."/>
            <person name="Zhang G."/>
            <person name="Yang H."/>
            <person name="Wang J."/>
            <person name="Spillane C."/>
            <person name="Cook D.R."/>
            <person name="May G.D."/>
            <person name="Xu X."/>
            <person name="Jackson S.A."/>
        </authorList>
    </citation>
    <scope>NUCLEOTIDE SEQUENCE [LARGE SCALE GENOMIC DNA]</scope>
</reference>
<keyword evidence="2" id="KW-1185">Reference proteome</keyword>
<accession>A0A151RCF0</accession>
<sequence length="50" mass="6142">ELEEMLFREEILWLQMSRCIWFQFGDHNTKFFTFLPSFVKEGILSQKMIP</sequence>
<dbReference type="AlphaFoldDB" id="A0A151RCF0"/>
<gene>
    <name evidence="1" type="ORF">KK1_038467</name>
</gene>
<organism evidence="1 2">
    <name type="scientific">Cajanus cajan</name>
    <name type="common">Pigeon pea</name>
    <name type="synonym">Cajanus indicus</name>
    <dbReference type="NCBI Taxonomy" id="3821"/>
    <lineage>
        <taxon>Eukaryota</taxon>
        <taxon>Viridiplantae</taxon>
        <taxon>Streptophyta</taxon>
        <taxon>Embryophyta</taxon>
        <taxon>Tracheophyta</taxon>
        <taxon>Spermatophyta</taxon>
        <taxon>Magnoliopsida</taxon>
        <taxon>eudicotyledons</taxon>
        <taxon>Gunneridae</taxon>
        <taxon>Pentapetalae</taxon>
        <taxon>rosids</taxon>
        <taxon>fabids</taxon>
        <taxon>Fabales</taxon>
        <taxon>Fabaceae</taxon>
        <taxon>Papilionoideae</taxon>
        <taxon>50 kb inversion clade</taxon>
        <taxon>NPAAA clade</taxon>
        <taxon>indigoferoid/millettioid clade</taxon>
        <taxon>Phaseoleae</taxon>
        <taxon>Cajanus</taxon>
    </lineage>
</organism>
<feature type="non-terminal residue" evidence="1">
    <location>
        <position position="1"/>
    </location>
</feature>
<evidence type="ECO:0000313" key="2">
    <source>
        <dbReference type="Proteomes" id="UP000075243"/>
    </source>
</evidence>
<evidence type="ECO:0000313" key="1">
    <source>
        <dbReference type="EMBL" id="KYP40211.1"/>
    </source>
</evidence>
<protein>
    <submittedName>
        <fullName evidence="1">Uncharacterized protein</fullName>
    </submittedName>
</protein>
<dbReference type="Gramene" id="C.cajan_38945.t">
    <property type="protein sequence ID" value="C.cajan_38945.t.cds1"/>
    <property type="gene ID" value="C.cajan_38945"/>
</dbReference>
<dbReference type="EMBL" id="KQ483851">
    <property type="protein sequence ID" value="KYP40211.1"/>
    <property type="molecule type" value="Genomic_DNA"/>
</dbReference>
<proteinExistence type="predicted"/>
<name>A0A151RCF0_CAJCA</name>
<dbReference type="Proteomes" id="UP000075243">
    <property type="component" value="Unassembled WGS sequence"/>
</dbReference>